<keyword evidence="1" id="KW-0812">Transmembrane</keyword>
<reference evidence="2" key="2">
    <citation type="submission" date="2022-01" db="EMBL/GenBank/DDBJ databases">
        <authorList>
            <person name="Yamashiro T."/>
            <person name="Shiraishi A."/>
            <person name="Satake H."/>
            <person name="Nakayama K."/>
        </authorList>
    </citation>
    <scope>NUCLEOTIDE SEQUENCE</scope>
</reference>
<accession>A0ABQ5D4F5</accession>
<sequence length="149" mass="15685">MVGQDVLNAELGLFTFYIPMTSGATSLLTTPPFFLRMTVCYYKYSSEASFVVLIGNLWQLSVSLVVTRAVHVLASGHSGICCGHALVLGLFFLPLLWSGVLDSDLMGGDIPASASIGNSLLGSCLNWLFPSGIPHDGRGAAKGVCTVVS</sequence>
<feature type="transmembrane region" description="Helical" evidence="1">
    <location>
        <begin position="47"/>
        <end position="70"/>
    </location>
</feature>
<proteinExistence type="predicted"/>
<protein>
    <submittedName>
        <fullName evidence="2">Uncharacterized protein</fullName>
    </submittedName>
</protein>
<keyword evidence="1" id="KW-0472">Membrane</keyword>
<comment type="caution">
    <text evidence="2">The sequence shown here is derived from an EMBL/GenBank/DDBJ whole genome shotgun (WGS) entry which is preliminary data.</text>
</comment>
<keyword evidence="3" id="KW-1185">Reference proteome</keyword>
<feature type="transmembrane region" description="Helical" evidence="1">
    <location>
        <begin position="76"/>
        <end position="97"/>
    </location>
</feature>
<feature type="non-terminal residue" evidence="2">
    <location>
        <position position="149"/>
    </location>
</feature>
<feature type="transmembrane region" description="Helical" evidence="1">
    <location>
        <begin position="16"/>
        <end position="35"/>
    </location>
</feature>
<reference evidence="2" key="1">
    <citation type="journal article" date="2022" name="Int. J. Mol. Sci.">
        <title>Draft Genome of Tanacetum Coccineum: Genomic Comparison of Closely Related Tanacetum-Family Plants.</title>
        <authorList>
            <person name="Yamashiro T."/>
            <person name="Shiraishi A."/>
            <person name="Nakayama K."/>
            <person name="Satake H."/>
        </authorList>
    </citation>
    <scope>NUCLEOTIDE SEQUENCE</scope>
</reference>
<evidence type="ECO:0000313" key="2">
    <source>
        <dbReference type="EMBL" id="GJT33745.1"/>
    </source>
</evidence>
<evidence type="ECO:0000313" key="3">
    <source>
        <dbReference type="Proteomes" id="UP001151760"/>
    </source>
</evidence>
<dbReference type="Proteomes" id="UP001151760">
    <property type="component" value="Unassembled WGS sequence"/>
</dbReference>
<keyword evidence="1" id="KW-1133">Transmembrane helix</keyword>
<evidence type="ECO:0000256" key="1">
    <source>
        <dbReference type="SAM" id="Phobius"/>
    </source>
</evidence>
<dbReference type="EMBL" id="BQNB010014905">
    <property type="protein sequence ID" value="GJT33745.1"/>
    <property type="molecule type" value="Genomic_DNA"/>
</dbReference>
<gene>
    <name evidence="2" type="ORF">Tco_0924164</name>
</gene>
<organism evidence="2 3">
    <name type="scientific">Tanacetum coccineum</name>
    <dbReference type="NCBI Taxonomy" id="301880"/>
    <lineage>
        <taxon>Eukaryota</taxon>
        <taxon>Viridiplantae</taxon>
        <taxon>Streptophyta</taxon>
        <taxon>Embryophyta</taxon>
        <taxon>Tracheophyta</taxon>
        <taxon>Spermatophyta</taxon>
        <taxon>Magnoliopsida</taxon>
        <taxon>eudicotyledons</taxon>
        <taxon>Gunneridae</taxon>
        <taxon>Pentapetalae</taxon>
        <taxon>asterids</taxon>
        <taxon>campanulids</taxon>
        <taxon>Asterales</taxon>
        <taxon>Asteraceae</taxon>
        <taxon>Asteroideae</taxon>
        <taxon>Anthemideae</taxon>
        <taxon>Anthemidinae</taxon>
        <taxon>Tanacetum</taxon>
    </lineage>
</organism>
<name>A0ABQ5D4F5_9ASTR</name>